<reference evidence="4 5" key="1">
    <citation type="submission" date="2018-09" db="EMBL/GenBank/DDBJ databases">
        <title>A high-quality reference genome of wild soybean provides a powerful tool to mine soybean genomes.</title>
        <authorList>
            <person name="Xie M."/>
            <person name="Chung C.Y.L."/>
            <person name="Li M.-W."/>
            <person name="Wong F.-L."/>
            <person name="Chan T.-F."/>
            <person name="Lam H.-M."/>
        </authorList>
    </citation>
    <scope>NUCLEOTIDE SEQUENCE [LARGE SCALE GENOMIC DNA]</scope>
    <source>
        <strain evidence="5">cv. W05</strain>
        <tissue evidence="4">Hypocotyl of etiolated seedlings</tissue>
    </source>
</reference>
<name>A0A445M1K1_GLYSO</name>
<feature type="domain" description="hAT-like transposase RNase-H fold" evidence="3">
    <location>
        <begin position="1"/>
        <end position="67"/>
    </location>
</feature>
<protein>
    <submittedName>
        <fullName evidence="4">Zinc finger BED domain-containing protein RICESLEEPER 2</fullName>
    </submittedName>
</protein>
<feature type="region of interest" description="Disordered" evidence="1">
    <location>
        <begin position="412"/>
        <end position="437"/>
    </location>
</feature>
<dbReference type="InterPro" id="IPR025525">
    <property type="entry name" value="hAT-like_transposase_RNase-H"/>
</dbReference>
<dbReference type="GO" id="GO:0003677">
    <property type="term" value="F:DNA binding"/>
    <property type="evidence" value="ECO:0007669"/>
    <property type="project" value="InterPro"/>
</dbReference>
<dbReference type="EMBL" id="QZWG01000001">
    <property type="protein sequence ID" value="RZC29416.1"/>
    <property type="molecule type" value="Genomic_DNA"/>
</dbReference>
<keyword evidence="5" id="KW-1185">Reference proteome</keyword>
<dbReference type="SUPFAM" id="SSF53098">
    <property type="entry name" value="Ribonuclease H-like"/>
    <property type="match status" value="1"/>
</dbReference>
<dbReference type="Proteomes" id="UP000289340">
    <property type="component" value="Chromosome 1"/>
</dbReference>
<evidence type="ECO:0000259" key="3">
    <source>
        <dbReference type="Pfam" id="PF14372"/>
    </source>
</evidence>
<proteinExistence type="predicted"/>
<evidence type="ECO:0000259" key="2">
    <source>
        <dbReference type="Pfam" id="PF05699"/>
    </source>
</evidence>
<feature type="domain" description="HAT C-terminal dimerisation" evidence="2">
    <location>
        <begin position="123"/>
        <end position="206"/>
    </location>
</feature>
<dbReference type="InterPro" id="IPR008906">
    <property type="entry name" value="HATC_C_dom"/>
</dbReference>
<evidence type="ECO:0000256" key="1">
    <source>
        <dbReference type="SAM" id="MobiDB-lite"/>
    </source>
</evidence>
<dbReference type="PANTHER" id="PTHR23272:SF166">
    <property type="entry name" value="ZINC FINGER BED DOMAIN-CONTAINING PROTEIN RICESLEEPER 2-LIKE ISOFORM X1"/>
    <property type="match status" value="1"/>
</dbReference>
<accession>A0A445M1K1</accession>
<comment type="caution">
    <text evidence="4">The sequence shown here is derived from an EMBL/GenBank/DDBJ whole genome shotgun (WGS) entry which is preliminary data.</text>
</comment>
<feature type="compositionally biased region" description="Basic and acidic residues" evidence="1">
    <location>
        <begin position="418"/>
        <end position="437"/>
    </location>
</feature>
<dbReference type="Pfam" id="PF05699">
    <property type="entry name" value="Dimer_Tnp_hAT"/>
    <property type="match status" value="1"/>
</dbReference>
<evidence type="ECO:0000313" key="5">
    <source>
        <dbReference type="Proteomes" id="UP000289340"/>
    </source>
</evidence>
<dbReference type="AlphaFoldDB" id="A0A445M1K1"/>
<dbReference type="GO" id="GO:0046983">
    <property type="term" value="F:protein dimerization activity"/>
    <property type="evidence" value="ECO:0007669"/>
    <property type="project" value="InterPro"/>
</dbReference>
<evidence type="ECO:0000313" key="4">
    <source>
        <dbReference type="EMBL" id="RZC29416.1"/>
    </source>
</evidence>
<sequence length="437" mass="49615">MTIDMKTKFVKYWSDYSNVFSFGCILDPRFKIKLLKYCYSKLGLDPISCQAKLKVVEHKLYTLYNEYVQMYSKETKSNVGLSQGSSQETMATTSTISIAQVDVMDEFIQFEDEDMSQVGKSQLDTYLEKANLSNKYHPNLDVLQYWKDNQARFPDLSLLACDILSIQITMVASESTFSIGSWVLNKYRTRLLADNVQALICTKNWLLGFDMQGKEDEDVEMEKAQATSNMESFVVGDVVSKKTLNELGAIASTPYLKMKFPTLTVEIVTIKANQKQTQQCYAESLKVAPFLPVRESSKPYPTSTGSNQVISVGEESPIRTLVAYKATRRYQDGIFDVDPHDNTIDKGPKPIGELVKLQLRPKLGQCMQLSRDLNSHEYRRITNVLQRNSNLLGIHPSVICHKLAICPQVKPVSQKNKKMGEEQRKAVREEVDKLLKA</sequence>
<dbReference type="PANTHER" id="PTHR23272">
    <property type="entry name" value="BED FINGER-RELATED"/>
    <property type="match status" value="1"/>
</dbReference>
<dbReference type="Pfam" id="PF14372">
    <property type="entry name" value="hAT-like_RNase-H"/>
    <property type="match status" value="1"/>
</dbReference>
<gene>
    <name evidence="4" type="ORF">D0Y65_001128</name>
</gene>
<organism evidence="4 5">
    <name type="scientific">Glycine soja</name>
    <name type="common">Wild soybean</name>
    <dbReference type="NCBI Taxonomy" id="3848"/>
    <lineage>
        <taxon>Eukaryota</taxon>
        <taxon>Viridiplantae</taxon>
        <taxon>Streptophyta</taxon>
        <taxon>Embryophyta</taxon>
        <taxon>Tracheophyta</taxon>
        <taxon>Spermatophyta</taxon>
        <taxon>Magnoliopsida</taxon>
        <taxon>eudicotyledons</taxon>
        <taxon>Gunneridae</taxon>
        <taxon>Pentapetalae</taxon>
        <taxon>rosids</taxon>
        <taxon>fabids</taxon>
        <taxon>Fabales</taxon>
        <taxon>Fabaceae</taxon>
        <taxon>Papilionoideae</taxon>
        <taxon>50 kb inversion clade</taxon>
        <taxon>NPAAA clade</taxon>
        <taxon>indigoferoid/millettioid clade</taxon>
        <taxon>Phaseoleae</taxon>
        <taxon>Glycine</taxon>
        <taxon>Glycine subgen. Soja</taxon>
    </lineage>
</organism>
<dbReference type="InterPro" id="IPR012337">
    <property type="entry name" value="RNaseH-like_sf"/>
</dbReference>